<dbReference type="EMBL" id="FCOB02000049">
    <property type="protein sequence ID" value="SAL01987.1"/>
    <property type="molecule type" value="Genomic_DNA"/>
</dbReference>
<dbReference type="OrthoDB" id="3186107at2"/>
<keyword evidence="2" id="KW-1185">Reference proteome</keyword>
<dbReference type="Proteomes" id="UP000054978">
    <property type="component" value="Unassembled WGS sequence"/>
</dbReference>
<sequence>MQISTGFTEEAYKRLLDFAGQDPQKVLKALEPAPDGTLPSFEDALRKIVDLRVAENFGKAP</sequence>
<protein>
    <submittedName>
        <fullName evidence="1">Uncharacterized protein</fullName>
    </submittedName>
</protein>
<evidence type="ECO:0000313" key="2">
    <source>
        <dbReference type="Proteomes" id="UP000054978"/>
    </source>
</evidence>
<dbReference type="STRING" id="1777144.AWB83_06517"/>
<evidence type="ECO:0000313" key="1">
    <source>
        <dbReference type="EMBL" id="SAL01987.1"/>
    </source>
</evidence>
<comment type="caution">
    <text evidence="1">The sequence shown here is derived from an EMBL/GenBank/DDBJ whole genome shotgun (WGS) entry which is preliminary data.</text>
</comment>
<accession>A0A158E7Q5</accession>
<dbReference type="RefSeq" id="WP_143750146.1">
    <property type="nucleotide sequence ID" value="NZ_FCOB02000049.1"/>
</dbReference>
<gene>
    <name evidence="1" type="ORF">AWB83_06517</name>
</gene>
<reference evidence="1" key="1">
    <citation type="submission" date="2016-01" db="EMBL/GenBank/DDBJ databases">
        <authorList>
            <person name="Peeters C."/>
        </authorList>
    </citation>
    <scope>NUCLEOTIDE SEQUENCE [LARGE SCALE GENOMIC DNA]</scope>
    <source>
        <strain evidence="1">LMG 29326</strain>
    </source>
</reference>
<organism evidence="1 2">
    <name type="scientific">Caballeronia ptereochthonis</name>
    <dbReference type="NCBI Taxonomy" id="1777144"/>
    <lineage>
        <taxon>Bacteria</taxon>
        <taxon>Pseudomonadati</taxon>
        <taxon>Pseudomonadota</taxon>
        <taxon>Betaproteobacteria</taxon>
        <taxon>Burkholderiales</taxon>
        <taxon>Burkholderiaceae</taxon>
        <taxon>Caballeronia</taxon>
    </lineage>
</organism>
<dbReference type="AlphaFoldDB" id="A0A158E7Q5"/>
<name>A0A158E7Q5_9BURK</name>
<proteinExistence type="predicted"/>